<dbReference type="EMBL" id="S47635">
    <property type="protein sequence ID" value="AAB24078.1"/>
    <property type="molecule type" value="Genomic_DNA"/>
</dbReference>
<dbReference type="GO" id="GO:0012511">
    <property type="term" value="C:monolayer-surrounded lipid storage body"/>
    <property type="evidence" value="ECO:0007669"/>
    <property type="project" value="InterPro"/>
</dbReference>
<feature type="transmembrane region" description="Helical" evidence="9">
    <location>
        <begin position="73"/>
        <end position="92"/>
    </location>
</feature>
<dbReference type="GO" id="GO:0050826">
    <property type="term" value="P:response to freezing"/>
    <property type="evidence" value="ECO:0007669"/>
    <property type="project" value="TreeGrafter"/>
</dbReference>
<feature type="transmembrane region" description="Helical" evidence="9">
    <location>
        <begin position="39"/>
        <end position="61"/>
    </location>
</feature>
<dbReference type="InterPro" id="IPR000136">
    <property type="entry name" value="Oleosin"/>
</dbReference>
<dbReference type="PANTHER" id="PTHR33203">
    <property type="entry name" value="OLEOSIN"/>
    <property type="match status" value="1"/>
</dbReference>
<feature type="region of interest" description="Disordered" evidence="8">
    <location>
        <begin position="1"/>
        <end position="28"/>
    </location>
</feature>
<gene>
    <name evidence="10" type="primary">DC 59</name>
</gene>
<evidence type="ECO:0000256" key="3">
    <source>
        <dbReference type="ARBA" id="ARBA00022677"/>
    </source>
</evidence>
<evidence type="ECO:0000313" key="10">
    <source>
        <dbReference type="EMBL" id="AAB24078.1"/>
    </source>
</evidence>
<dbReference type="AlphaFoldDB" id="Q43123"/>
<dbReference type="Pfam" id="PF01277">
    <property type="entry name" value="Oleosin"/>
    <property type="match status" value="1"/>
</dbReference>
<keyword evidence="5 9" id="KW-1133">Transmembrane helix</keyword>
<feature type="region of interest" description="Disordered" evidence="8">
    <location>
        <begin position="144"/>
        <end position="180"/>
    </location>
</feature>
<dbReference type="PANTHER" id="PTHR33203:SF44">
    <property type="entry name" value="OLEOSIN 20.3 KDA"/>
    <property type="match status" value="1"/>
</dbReference>
<dbReference type="PROSITE" id="PS00811">
    <property type="entry name" value="OLEOSINS"/>
    <property type="match status" value="1"/>
</dbReference>
<sequence>MAERGTYAHQVQVHPQQTANQPGGVKSLLPKNSPSTSQVLAVVTLLPVGGTLLFLAGITLVGTLIGLAVATPLFLLFSPVLVPAALTIGLAVTGFLGSGAFGLTGLSSLSWVLSYFRQASQRVPDQIELAKKRAQEMAAYAGQKTKEVGDTIQSKAAQAQDTTATTGRDTRSTARDTSRT</sequence>
<comment type="function">
    <text evidence="1">May have a structural role to stabilize the lipid body during desiccation of the seed by preventing coalescence of the oil. Probably interacts with both lipid and phospholipid moieties of lipid bodies. May also provide recognition signals for specific lipase anchorage in lipolysis during seedling growth.</text>
</comment>
<keyword evidence="6 9" id="KW-0472">Membrane</keyword>
<evidence type="ECO:0000256" key="8">
    <source>
        <dbReference type="SAM" id="MobiDB-lite"/>
    </source>
</evidence>
<name>Q43123_DAUCA</name>
<feature type="compositionally biased region" description="Low complexity" evidence="8">
    <location>
        <begin position="153"/>
        <end position="167"/>
    </location>
</feature>
<dbReference type="GO" id="GO:0010344">
    <property type="term" value="P:seed oilbody biogenesis"/>
    <property type="evidence" value="ECO:0007669"/>
    <property type="project" value="TreeGrafter"/>
</dbReference>
<dbReference type="GO" id="GO:0019915">
    <property type="term" value="P:lipid storage"/>
    <property type="evidence" value="ECO:0007669"/>
    <property type="project" value="TreeGrafter"/>
</dbReference>
<reference evidence="10" key="1">
    <citation type="journal article" date="1990" name="Plant Cell">
        <title>Interaction of nuclear factors with upstream sequences of a lipid body membrane protein gene from carrot.</title>
        <authorList>
            <person name="Hatzopoulos P."/>
            <person name="Franz G."/>
            <person name="Choy L."/>
            <person name="Sung R.Z."/>
        </authorList>
    </citation>
    <scope>NUCLEOTIDE SEQUENCE</scope>
</reference>
<evidence type="ECO:0000256" key="6">
    <source>
        <dbReference type="ARBA" id="ARBA00023136"/>
    </source>
</evidence>
<evidence type="ECO:0000256" key="5">
    <source>
        <dbReference type="ARBA" id="ARBA00022989"/>
    </source>
</evidence>
<evidence type="ECO:0000256" key="2">
    <source>
        <dbReference type="ARBA" id="ARBA00010858"/>
    </source>
</evidence>
<comment type="similarity">
    <text evidence="2 7">Belongs to the oleosin family.</text>
</comment>
<evidence type="ECO:0000256" key="4">
    <source>
        <dbReference type="ARBA" id="ARBA00022692"/>
    </source>
</evidence>
<keyword evidence="4 9" id="KW-0812">Transmembrane</keyword>
<feature type="compositionally biased region" description="Basic and acidic residues" evidence="8">
    <location>
        <begin position="168"/>
        <end position="180"/>
    </location>
</feature>
<dbReference type="GO" id="GO:0016020">
    <property type="term" value="C:membrane"/>
    <property type="evidence" value="ECO:0007669"/>
    <property type="project" value="UniProtKB-SubCell"/>
</dbReference>
<evidence type="ECO:0000256" key="9">
    <source>
        <dbReference type="SAM" id="Phobius"/>
    </source>
</evidence>
<evidence type="ECO:0000256" key="7">
    <source>
        <dbReference type="RuleBase" id="RU000540"/>
    </source>
</evidence>
<proteinExistence type="inferred from homology"/>
<protein>
    <recommendedName>
        <fullName evidence="7">Oleosin</fullName>
    </recommendedName>
</protein>
<feature type="transmembrane region" description="Helical" evidence="9">
    <location>
        <begin position="98"/>
        <end position="116"/>
    </location>
</feature>
<organism evidence="10">
    <name type="scientific">Daucus carota</name>
    <name type="common">Wild carrot</name>
    <dbReference type="NCBI Taxonomy" id="4039"/>
    <lineage>
        <taxon>Eukaryota</taxon>
        <taxon>Viridiplantae</taxon>
        <taxon>Streptophyta</taxon>
        <taxon>Embryophyta</taxon>
        <taxon>Tracheophyta</taxon>
        <taxon>Spermatophyta</taxon>
        <taxon>Magnoliopsida</taxon>
        <taxon>eudicotyledons</taxon>
        <taxon>Gunneridae</taxon>
        <taxon>Pentapetalae</taxon>
        <taxon>asterids</taxon>
        <taxon>campanulids</taxon>
        <taxon>Apiales</taxon>
        <taxon>Apiaceae</taxon>
        <taxon>Apioideae</taxon>
        <taxon>Scandiceae</taxon>
        <taxon>Daucinae</taxon>
        <taxon>Daucus</taxon>
        <taxon>Daucus sect. Daucus</taxon>
    </lineage>
</organism>
<comment type="subcellular location">
    <subcellularLocation>
        <location evidence="7">Lipid droplet</location>
    </subcellularLocation>
    <subcellularLocation>
        <location evidence="7">Membrane</location>
        <topology evidence="7">Multi-pass membrane protein</topology>
    </subcellularLocation>
</comment>
<dbReference type="PIR" id="JQ0986">
    <property type="entry name" value="JQ0986"/>
</dbReference>
<accession>Q43123</accession>
<keyword evidence="3 7" id="KW-0551">Lipid droplet</keyword>
<evidence type="ECO:0000256" key="1">
    <source>
        <dbReference type="ARBA" id="ARBA00002582"/>
    </source>
</evidence>